<keyword evidence="6 9" id="KW-0658">Purine biosynthesis</keyword>
<comment type="subunit">
    <text evidence="9">Homodimer.</text>
</comment>
<evidence type="ECO:0000256" key="4">
    <source>
        <dbReference type="ARBA" id="ARBA00022741"/>
    </source>
</evidence>
<dbReference type="Pfam" id="PF00958">
    <property type="entry name" value="GMP_synt_C"/>
    <property type="match status" value="1"/>
</dbReference>
<comment type="pathway">
    <text evidence="2 9">Purine metabolism; GMP biosynthesis; GMP from XMP (L-Gln route): step 1/1.</text>
</comment>
<dbReference type="SUPFAM" id="SSF52402">
    <property type="entry name" value="Adenine nucleotide alpha hydrolases-like"/>
    <property type="match status" value="1"/>
</dbReference>
<dbReference type="PANTHER" id="PTHR11922">
    <property type="entry name" value="GMP SYNTHASE-RELATED"/>
    <property type="match status" value="1"/>
</dbReference>
<keyword evidence="5 9" id="KW-0332">GMP biosynthesis</keyword>
<evidence type="ECO:0000256" key="1">
    <source>
        <dbReference type="ARBA" id="ARBA00002332"/>
    </source>
</evidence>
<feature type="active site" evidence="9">
    <location>
        <position position="181"/>
    </location>
</feature>
<dbReference type="NCBIfam" id="NF000848">
    <property type="entry name" value="PRK00074.1"/>
    <property type="match status" value="1"/>
</dbReference>
<keyword evidence="4 9" id="KW-0547">Nucleotide-binding</keyword>
<dbReference type="PRINTS" id="PR00096">
    <property type="entry name" value="GATASE"/>
</dbReference>
<dbReference type="CDD" id="cd01997">
    <property type="entry name" value="GMP_synthase_C"/>
    <property type="match status" value="1"/>
</dbReference>
<dbReference type="GO" id="GO:0005524">
    <property type="term" value="F:ATP binding"/>
    <property type="evidence" value="ECO:0007669"/>
    <property type="project" value="UniProtKB-UniRule"/>
</dbReference>
<dbReference type="InterPro" id="IPR017926">
    <property type="entry name" value="GATASE"/>
</dbReference>
<comment type="function">
    <text evidence="1 9">Catalyzes the synthesis of GMP from XMP.</text>
</comment>
<name>A0A643CLV1_ANAMA</name>
<evidence type="ECO:0000256" key="3">
    <source>
        <dbReference type="ARBA" id="ARBA00022598"/>
    </source>
</evidence>
<comment type="catalytic activity">
    <reaction evidence="9">
        <text>XMP + L-glutamine + ATP + H2O = GMP + L-glutamate + AMP + diphosphate + 2 H(+)</text>
        <dbReference type="Rhea" id="RHEA:11680"/>
        <dbReference type="ChEBI" id="CHEBI:15377"/>
        <dbReference type="ChEBI" id="CHEBI:15378"/>
        <dbReference type="ChEBI" id="CHEBI:29985"/>
        <dbReference type="ChEBI" id="CHEBI:30616"/>
        <dbReference type="ChEBI" id="CHEBI:33019"/>
        <dbReference type="ChEBI" id="CHEBI:57464"/>
        <dbReference type="ChEBI" id="CHEBI:58115"/>
        <dbReference type="ChEBI" id="CHEBI:58359"/>
        <dbReference type="ChEBI" id="CHEBI:456215"/>
        <dbReference type="EC" id="6.3.5.2"/>
    </reaction>
</comment>
<evidence type="ECO:0000256" key="6">
    <source>
        <dbReference type="ARBA" id="ARBA00022755"/>
    </source>
</evidence>
<dbReference type="PANTHER" id="PTHR11922:SF2">
    <property type="entry name" value="GMP SYNTHASE [GLUTAMINE-HYDROLYZING]"/>
    <property type="match status" value="1"/>
</dbReference>
<dbReference type="SUPFAM" id="SSF52317">
    <property type="entry name" value="Class I glutamine amidotransferase-like"/>
    <property type="match status" value="1"/>
</dbReference>
<organism evidence="12">
    <name type="scientific">Anaplasma marginale</name>
    <dbReference type="NCBI Taxonomy" id="770"/>
    <lineage>
        <taxon>Bacteria</taxon>
        <taxon>Pseudomonadati</taxon>
        <taxon>Pseudomonadota</taxon>
        <taxon>Alphaproteobacteria</taxon>
        <taxon>Rickettsiales</taxon>
        <taxon>Anaplasmataceae</taxon>
        <taxon>Anaplasma</taxon>
    </lineage>
</organism>
<dbReference type="Gene3D" id="3.30.300.10">
    <property type="match status" value="1"/>
</dbReference>
<feature type="active site" evidence="9">
    <location>
        <position position="179"/>
    </location>
</feature>
<reference evidence="12" key="1">
    <citation type="submission" date="2019-08" db="EMBL/GenBank/DDBJ databases">
        <authorList>
            <person name="Amaro Estrada I."/>
            <person name="Quiroz Castaneda R.E."/>
            <person name="Martinez Ocampo F."/>
            <person name="Rodriguez Camarillo S.D."/>
        </authorList>
    </citation>
    <scope>NUCLEOTIDE SEQUENCE</scope>
    <source>
        <strain evidence="12">MEX-30-184-02</strain>
    </source>
</reference>
<dbReference type="Gene3D" id="3.40.50.880">
    <property type="match status" value="1"/>
</dbReference>
<dbReference type="InterPro" id="IPR001674">
    <property type="entry name" value="GMP_synth_C"/>
</dbReference>
<evidence type="ECO:0000256" key="8">
    <source>
        <dbReference type="ARBA" id="ARBA00022962"/>
    </source>
</evidence>
<keyword evidence="3 9" id="KW-0436">Ligase</keyword>
<feature type="domain" description="GMPS ATP-PPase" evidence="11">
    <location>
        <begin position="205"/>
        <end position="395"/>
    </location>
</feature>
<dbReference type="SMR" id="A0A643CLV1"/>
<dbReference type="NCBIfam" id="TIGR00884">
    <property type="entry name" value="guaA_Cterm"/>
    <property type="match status" value="1"/>
</dbReference>
<keyword evidence="8 9" id="KW-0315">Glutamine amidotransferase</keyword>
<evidence type="ECO:0000256" key="7">
    <source>
        <dbReference type="ARBA" id="ARBA00022840"/>
    </source>
</evidence>
<dbReference type="InterPro" id="IPR022955">
    <property type="entry name" value="GMP_synthase"/>
</dbReference>
<dbReference type="EC" id="6.3.5.2" evidence="9"/>
<dbReference type="InterPro" id="IPR025777">
    <property type="entry name" value="GMPS_ATP_PPase_dom"/>
</dbReference>
<evidence type="ECO:0000256" key="2">
    <source>
        <dbReference type="ARBA" id="ARBA00005153"/>
    </source>
</evidence>
<sequence>MSTVAIVDFGSQVTQLIARRVRELGVYSEVFPPSTDFQAMASRGIKIDAFILSGGPNSVQQLHGVPNAVSDVLNLNLQKGVPVLGICYGFQMLAHYFGADVAQSVAREFGRAWLDVIEPSSITEGVWSLGSKVDVWMSHSDSIVGEVPQGFRVVARSADTGAVAFMCNDERKIYGVQFHPEVAHTPGGREMLDNFLKIAGCTRDWTMGSFLHTQIGAIKSATDGGRVVAAISGGVDSSVASVLVHKAIGERLVCVFVDTGLLRKGEAGVVRDLFVGKLNMHVNVLDKSALFMQRLAGVQDPEVKRKIIGETFIEVFEQEAKSLGDIKFLMQGTIYPDVIESGVGESGTKIKSHHNVGGLPEIMNLSLVEPLRHLFKDEVRLLGKELGLPSAILDRHPFPGPGLAVRIMGEVTAERVELLREIDNIYIDMMRDSGLYDHIWQAFAVLVPVRTVGVMGDGRTYGYVCALRAVTSSDGMTADCFPFGETDERKLEFLAFLQKVSRAIVSNLQGVNRVVYDMTSKPPATIEWE</sequence>
<evidence type="ECO:0000313" key="12">
    <source>
        <dbReference type="EMBL" id="KAB0452496.1"/>
    </source>
</evidence>
<dbReference type="HAMAP" id="MF_00344">
    <property type="entry name" value="GMP_synthase"/>
    <property type="match status" value="1"/>
</dbReference>
<dbReference type="CDD" id="cd01742">
    <property type="entry name" value="GATase1_GMP_Synthase"/>
    <property type="match status" value="1"/>
</dbReference>
<dbReference type="Gene3D" id="3.40.50.620">
    <property type="entry name" value="HUPs"/>
    <property type="match status" value="1"/>
</dbReference>
<feature type="active site" description="Nucleophile" evidence="9">
    <location>
        <position position="87"/>
    </location>
</feature>
<keyword evidence="7 9" id="KW-0067">ATP-binding</keyword>
<dbReference type="RefSeq" id="WP_010266249.1">
    <property type="nucleotide sequence ID" value="NZ_CP023730.1"/>
</dbReference>
<dbReference type="GO" id="GO:0005829">
    <property type="term" value="C:cytosol"/>
    <property type="evidence" value="ECO:0007669"/>
    <property type="project" value="TreeGrafter"/>
</dbReference>
<dbReference type="Pfam" id="PF00117">
    <property type="entry name" value="GATase"/>
    <property type="match status" value="1"/>
</dbReference>
<dbReference type="InterPro" id="IPR004739">
    <property type="entry name" value="GMP_synth_GATase"/>
</dbReference>
<dbReference type="PROSITE" id="PS51273">
    <property type="entry name" value="GATASE_TYPE_1"/>
    <property type="match status" value="1"/>
</dbReference>
<dbReference type="SUPFAM" id="SSF54810">
    <property type="entry name" value="GMP synthetase C-terminal dimerisation domain"/>
    <property type="match status" value="1"/>
</dbReference>
<accession>A0A643CLV1</accession>
<feature type="binding site" evidence="10">
    <location>
        <begin position="232"/>
        <end position="238"/>
    </location>
    <ligand>
        <name>ATP</name>
        <dbReference type="ChEBI" id="CHEBI:30616"/>
    </ligand>
</feature>
<dbReference type="GO" id="GO:0003921">
    <property type="term" value="F:GMP synthase activity"/>
    <property type="evidence" value="ECO:0007669"/>
    <property type="project" value="InterPro"/>
</dbReference>
<gene>
    <name evidence="9 12" type="primary">guaA</name>
    <name evidence="12" type="ORF">FY207_00890</name>
</gene>
<evidence type="ECO:0000256" key="10">
    <source>
        <dbReference type="PROSITE-ProRule" id="PRU00886"/>
    </source>
</evidence>
<evidence type="ECO:0000256" key="9">
    <source>
        <dbReference type="HAMAP-Rule" id="MF_00344"/>
    </source>
</evidence>
<dbReference type="NCBIfam" id="TIGR00888">
    <property type="entry name" value="guaA_Nterm"/>
    <property type="match status" value="1"/>
</dbReference>
<evidence type="ECO:0000259" key="11">
    <source>
        <dbReference type="PROSITE" id="PS51553"/>
    </source>
</evidence>
<dbReference type="AlphaFoldDB" id="A0A643CLV1"/>
<dbReference type="PROSITE" id="PS51553">
    <property type="entry name" value="GMPS_ATP_PPASE"/>
    <property type="match status" value="1"/>
</dbReference>
<dbReference type="InterPro" id="IPR029062">
    <property type="entry name" value="Class_I_gatase-like"/>
</dbReference>
<proteinExistence type="inferred from homology"/>
<protein>
    <recommendedName>
        <fullName evidence="9">GMP synthase [glutamine-hydrolyzing]</fullName>
        <ecNumber evidence="9">6.3.5.2</ecNumber>
    </recommendedName>
    <alternativeName>
        <fullName evidence="9">GMP synthetase</fullName>
    </alternativeName>
    <alternativeName>
        <fullName evidence="9">Glutamine amidotransferase</fullName>
    </alternativeName>
</protein>
<dbReference type="FunFam" id="3.30.300.10:FF:000002">
    <property type="entry name" value="GMP synthase [glutamine-hydrolyzing]"/>
    <property type="match status" value="1"/>
</dbReference>
<evidence type="ECO:0000256" key="5">
    <source>
        <dbReference type="ARBA" id="ARBA00022749"/>
    </source>
</evidence>
<dbReference type="EMBL" id="VTCY01000002">
    <property type="protein sequence ID" value="KAB0452496.1"/>
    <property type="molecule type" value="Genomic_DNA"/>
</dbReference>
<dbReference type="UniPathway" id="UPA00189">
    <property type="reaction ID" value="UER00296"/>
</dbReference>
<comment type="caution">
    <text evidence="12">The sequence shown here is derived from an EMBL/GenBank/DDBJ whole genome shotgun (WGS) entry which is preliminary data.</text>
</comment>
<dbReference type="InterPro" id="IPR014729">
    <property type="entry name" value="Rossmann-like_a/b/a_fold"/>
</dbReference>